<evidence type="ECO:0000256" key="2">
    <source>
        <dbReference type="ARBA" id="ARBA00023002"/>
    </source>
</evidence>
<keyword evidence="2" id="KW-0560">Oxidoreductase</keyword>
<sequence>MRTEMPFITGTTRFIAMLGDPVKQVKTPAAFNAFAAEAGLDIITLPINVQAETLAKTLEALRGFQNCAGAIVTYPHKAAALQAVQTSDEIARLVGACNVIRRDNDGQLHGGMTDGRGFVAALRSNGVDPRGRDIRLIGIGGAGSAIAAALAEAGVKRIVVHDLDDRRTAALAQKFRKIYPDTSIAASDFSDFDPLVVVNATPVGMNGDPNFPYPLDGLTPDCLIADIVPTPVVTAWLEKARSLGHQIQTGPEMVANQLGAVVRHILPELTADQMRRFQ</sequence>
<evidence type="ECO:0000313" key="5">
    <source>
        <dbReference type="EMBL" id="MDY8108734.1"/>
    </source>
</evidence>
<evidence type="ECO:0000256" key="1">
    <source>
        <dbReference type="ARBA" id="ARBA00004871"/>
    </source>
</evidence>
<dbReference type="SUPFAM" id="SSF53223">
    <property type="entry name" value="Aminoacid dehydrogenase-like, N-terminal domain"/>
    <property type="match status" value="1"/>
</dbReference>
<dbReference type="Gene3D" id="3.40.50.720">
    <property type="entry name" value="NAD(P)-binding Rossmann-like Domain"/>
    <property type="match status" value="1"/>
</dbReference>
<accession>A0ABU5I030</accession>
<dbReference type="PANTHER" id="PTHR21089">
    <property type="entry name" value="SHIKIMATE DEHYDROGENASE"/>
    <property type="match status" value="1"/>
</dbReference>
<dbReference type="EMBL" id="JAXLPB010000002">
    <property type="protein sequence ID" value="MDY8108734.1"/>
    <property type="molecule type" value="Genomic_DNA"/>
</dbReference>
<dbReference type="Pfam" id="PF08501">
    <property type="entry name" value="Shikimate_dh_N"/>
    <property type="match status" value="1"/>
</dbReference>
<evidence type="ECO:0000256" key="3">
    <source>
        <dbReference type="ARBA" id="ARBA00023141"/>
    </source>
</evidence>
<keyword evidence="3" id="KW-0028">Amino-acid biosynthesis</keyword>
<name>A0ABU5I030_9HYPH</name>
<dbReference type="InterPro" id="IPR036291">
    <property type="entry name" value="NAD(P)-bd_dom_sf"/>
</dbReference>
<dbReference type="InterPro" id="IPR022893">
    <property type="entry name" value="Shikimate_DH_fam"/>
</dbReference>
<dbReference type="InterPro" id="IPR046346">
    <property type="entry name" value="Aminoacid_DH-like_N_sf"/>
</dbReference>
<keyword evidence="3" id="KW-0057">Aromatic amino acid biosynthesis</keyword>
<comment type="pathway">
    <text evidence="1">Metabolic intermediate biosynthesis; chorismate biosynthesis; chorismate from D-erythrose 4-phosphate and phosphoenolpyruvate: step 4/7.</text>
</comment>
<dbReference type="Proteomes" id="UP001294412">
    <property type="component" value="Unassembled WGS sequence"/>
</dbReference>
<reference evidence="5 6" key="1">
    <citation type="submission" date="2023-12" db="EMBL/GenBank/DDBJ databases">
        <title>Description of Novel Strain Fulvimarina sp. 2208YS6-2-32 isolated from Uroteuthis (Photololigo) edulis.</title>
        <authorList>
            <person name="Park J.-S."/>
        </authorList>
    </citation>
    <scope>NUCLEOTIDE SEQUENCE [LARGE SCALE GENOMIC DNA]</scope>
    <source>
        <strain evidence="5 6">2208YS6-2-32</strain>
    </source>
</reference>
<dbReference type="SUPFAM" id="SSF51735">
    <property type="entry name" value="NAD(P)-binding Rossmann-fold domains"/>
    <property type="match status" value="1"/>
</dbReference>
<dbReference type="Gene3D" id="3.40.50.10860">
    <property type="entry name" value="Leucine Dehydrogenase, chain A, domain 1"/>
    <property type="match status" value="1"/>
</dbReference>
<dbReference type="RefSeq" id="WP_322186207.1">
    <property type="nucleotide sequence ID" value="NZ_JAXLPB010000002.1"/>
</dbReference>
<dbReference type="InterPro" id="IPR013708">
    <property type="entry name" value="Shikimate_DH-bd_N"/>
</dbReference>
<evidence type="ECO:0000259" key="4">
    <source>
        <dbReference type="Pfam" id="PF08501"/>
    </source>
</evidence>
<feature type="domain" description="Shikimate dehydrogenase substrate binding N-terminal" evidence="4">
    <location>
        <begin position="18"/>
        <end position="100"/>
    </location>
</feature>
<proteinExistence type="predicted"/>
<keyword evidence="6" id="KW-1185">Reference proteome</keyword>
<comment type="caution">
    <text evidence="5">The sequence shown here is derived from an EMBL/GenBank/DDBJ whole genome shotgun (WGS) entry which is preliminary data.</text>
</comment>
<dbReference type="PANTHER" id="PTHR21089:SF1">
    <property type="entry name" value="BIFUNCTIONAL 3-DEHYDROQUINATE DEHYDRATASE_SHIKIMATE DEHYDROGENASE, CHLOROPLASTIC"/>
    <property type="match status" value="1"/>
</dbReference>
<evidence type="ECO:0000313" key="6">
    <source>
        <dbReference type="Proteomes" id="UP001294412"/>
    </source>
</evidence>
<organism evidence="5 6">
    <name type="scientific">Fulvimarina uroteuthidis</name>
    <dbReference type="NCBI Taxonomy" id="3098149"/>
    <lineage>
        <taxon>Bacteria</taxon>
        <taxon>Pseudomonadati</taxon>
        <taxon>Pseudomonadota</taxon>
        <taxon>Alphaproteobacteria</taxon>
        <taxon>Hyphomicrobiales</taxon>
        <taxon>Aurantimonadaceae</taxon>
        <taxon>Fulvimarina</taxon>
    </lineage>
</organism>
<gene>
    <name evidence="5" type="ORF">U0C82_06175</name>
</gene>
<protein>
    <submittedName>
        <fullName evidence="5">Shikimate dehydrogenase</fullName>
    </submittedName>
</protein>